<feature type="domain" description="ABC transmembrane type-1" evidence="8">
    <location>
        <begin position="112"/>
        <end position="321"/>
    </location>
</feature>
<evidence type="ECO:0000256" key="3">
    <source>
        <dbReference type="ARBA" id="ARBA00022475"/>
    </source>
</evidence>
<dbReference type="OrthoDB" id="9809425at2"/>
<dbReference type="Proteomes" id="UP000277671">
    <property type="component" value="Unassembled WGS sequence"/>
</dbReference>
<reference evidence="9 10" key="1">
    <citation type="submission" date="2018-10" db="EMBL/GenBank/DDBJ databases">
        <title>Sequencing the genomes of 1000 actinobacteria strains.</title>
        <authorList>
            <person name="Klenk H.-P."/>
        </authorList>
    </citation>
    <scope>NUCLEOTIDE SEQUENCE [LARGE SCALE GENOMIC DNA]</scope>
    <source>
        <strain evidence="9 10">DSM 45175</strain>
    </source>
</reference>
<comment type="caution">
    <text evidence="9">The sequence shown here is derived from an EMBL/GenBank/DDBJ whole genome shotgun (WGS) entry which is preliminary data.</text>
</comment>
<feature type="transmembrane region" description="Helical" evidence="7">
    <location>
        <begin position="9"/>
        <end position="30"/>
    </location>
</feature>
<evidence type="ECO:0000259" key="8">
    <source>
        <dbReference type="PROSITE" id="PS50928"/>
    </source>
</evidence>
<evidence type="ECO:0000313" key="9">
    <source>
        <dbReference type="EMBL" id="RKR88487.1"/>
    </source>
</evidence>
<dbReference type="PROSITE" id="PS50928">
    <property type="entry name" value="ABC_TM1"/>
    <property type="match status" value="1"/>
</dbReference>
<keyword evidence="6 7" id="KW-0472">Membrane</keyword>
<keyword evidence="5 7" id="KW-1133">Transmembrane helix</keyword>
<keyword evidence="3" id="KW-1003">Cell membrane</keyword>
<dbReference type="Pfam" id="PF00528">
    <property type="entry name" value="BPD_transp_1"/>
    <property type="match status" value="1"/>
</dbReference>
<proteinExistence type="inferred from homology"/>
<evidence type="ECO:0000256" key="7">
    <source>
        <dbReference type="RuleBase" id="RU363032"/>
    </source>
</evidence>
<feature type="transmembrane region" description="Helical" evidence="7">
    <location>
        <begin position="114"/>
        <end position="136"/>
    </location>
</feature>
<dbReference type="InterPro" id="IPR045621">
    <property type="entry name" value="BPD_transp_1_N"/>
</dbReference>
<dbReference type="GO" id="GO:0055085">
    <property type="term" value="P:transmembrane transport"/>
    <property type="evidence" value="ECO:0007669"/>
    <property type="project" value="InterPro"/>
</dbReference>
<keyword evidence="2 7" id="KW-0813">Transport</keyword>
<dbReference type="GO" id="GO:0005886">
    <property type="term" value="C:plasma membrane"/>
    <property type="evidence" value="ECO:0007669"/>
    <property type="project" value="UniProtKB-SubCell"/>
</dbReference>
<evidence type="ECO:0000313" key="10">
    <source>
        <dbReference type="Proteomes" id="UP000277671"/>
    </source>
</evidence>
<feature type="transmembrane region" description="Helical" evidence="7">
    <location>
        <begin position="192"/>
        <end position="211"/>
    </location>
</feature>
<sequence length="331" mass="35624">MLRFLVKKLLLAVGTLVTVSVLTFGLFFAVPNNPAELMCGNGKVCSPERLEMIERRMGLDVPVVQQYGTFMKGIFVGRTVGQGEAARDCPRPCLGFSFRNDEPVSRIVGRTLPVTLSLVAGAAVVWLLIGVSVGMISALRRGTVFDRMAVGFSLVGASMPILLFGPLLLIVFVYETGWLSYPRYVPITENPVAWASAMILPWLALGFLNSASYARLSRAQMLETLTEDFVRTARAKGLPRSKVYGRHALRAAITPIVTIAGLDLGTYLGGTVITETIFGFTGLGKASLNAAINLDMPVVMATVLLAAVFIVVANVVVDALYAVIDPRVRLG</sequence>
<feature type="transmembrane region" description="Helical" evidence="7">
    <location>
        <begin position="298"/>
        <end position="324"/>
    </location>
</feature>
<feature type="transmembrane region" description="Helical" evidence="7">
    <location>
        <begin position="148"/>
        <end position="172"/>
    </location>
</feature>
<evidence type="ECO:0000256" key="1">
    <source>
        <dbReference type="ARBA" id="ARBA00004651"/>
    </source>
</evidence>
<dbReference type="SUPFAM" id="SSF161098">
    <property type="entry name" value="MetI-like"/>
    <property type="match status" value="1"/>
</dbReference>
<protein>
    <submittedName>
        <fullName evidence="9">Peptide/nickel transport system permease protein</fullName>
    </submittedName>
</protein>
<organism evidence="9 10">
    <name type="scientific">Micromonospora pisi</name>
    <dbReference type="NCBI Taxonomy" id="589240"/>
    <lineage>
        <taxon>Bacteria</taxon>
        <taxon>Bacillati</taxon>
        <taxon>Actinomycetota</taxon>
        <taxon>Actinomycetes</taxon>
        <taxon>Micromonosporales</taxon>
        <taxon>Micromonosporaceae</taxon>
        <taxon>Micromonospora</taxon>
    </lineage>
</organism>
<keyword evidence="4 7" id="KW-0812">Transmembrane</keyword>
<dbReference type="AlphaFoldDB" id="A0A495JHW1"/>
<accession>A0A495JHW1</accession>
<comment type="subcellular location">
    <subcellularLocation>
        <location evidence="1 7">Cell membrane</location>
        <topology evidence="1 7">Multi-pass membrane protein</topology>
    </subcellularLocation>
</comment>
<evidence type="ECO:0000256" key="5">
    <source>
        <dbReference type="ARBA" id="ARBA00022989"/>
    </source>
</evidence>
<dbReference type="InterPro" id="IPR035906">
    <property type="entry name" value="MetI-like_sf"/>
</dbReference>
<dbReference type="PANTHER" id="PTHR30465:SF0">
    <property type="entry name" value="OLIGOPEPTIDE TRANSPORT SYSTEM PERMEASE PROTEIN APPB"/>
    <property type="match status" value="1"/>
</dbReference>
<dbReference type="PANTHER" id="PTHR30465">
    <property type="entry name" value="INNER MEMBRANE ABC TRANSPORTER"/>
    <property type="match status" value="1"/>
</dbReference>
<dbReference type="Gene3D" id="1.10.3720.10">
    <property type="entry name" value="MetI-like"/>
    <property type="match status" value="1"/>
</dbReference>
<evidence type="ECO:0000256" key="2">
    <source>
        <dbReference type="ARBA" id="ARBA00022448"/>
    </source>
</evidence>
<dbReference type="CDD" id="cd06261">
    <property type="entry name" value="TM_PBP2"/>
    <property type="match status" value="1"/>
</dbReference>
<dbReference type="RefSeq" id="WP_121157106.1">
    <property type="nucleotide sequence ID" value="NZ_RBKT01000001.1"/>
</dbReference>
<keyword evidence="10" id="KW-1185">Reference proteome</keyword>
<comment type="similarity">
    <text evidence="7">Belongs to the binding-protein-dependent transport system permease family.</text>
</comment>
<dbReference type="Pfam" id="PF19300">
    <property type="entry name" value="BPD_transp_1_N"/>
    <property type="match status" value="1"/>
</dbReference>
<evidence type="ECO:0000256" key="6">
    <source>
        <dbReference type="ARBA" id="ARBA00023136"/>
    </source>
</evidence>
<gene>
    <name evidence="9" type="ORF">BDK92_2815</name>
</gene>
<evidence type="ECO:0000256" key="4">
    <source>
        <dbReference type="ARBA" id="ARBA00022692"/>
    </source>
</evidence>
<dbReference type="InterPro" id="IPR000515">
    <property type="entry name" value="MetI-like"/>
</dbReference>
<name>A0A495JHW1_9ACTN</name>
<dbReference type="EMBL" id="RBKT01000001">
    <property type="protein sequence ID" value="RKR88487.1"/>
    <property type="molecule type" value="Genomic_DNA"/>
</dbReference>